<dbReference type="InterPro" id="IPR015795">
    <property type="entry name" value="Pyrv_Knase_C"/>
</dbReference>
<dbReference type="PANTHER" id="PTHR11817">
    <property type="entry name" value="PYRUVATE KINASE"/>
    <property type="match status" value="1"/>
</dbReference>
<dbReference type="EMBL" id="AAOE01000020">
    <property type="protein sequence ID" value="EAR08435.1"/>
    <property type="molecule type" value="Genomic_DNA"/>
</dbReference>
<evidence type="ECO:0000313" key="2">
    <source>
        <dbReference type="EMBL" id="EAR08435.1"/>
    </source>
</evidence>
<keyword evidence="2" id="KW-0808">Transferase</keyword>
<sequence>MNAGNLRVTESVCKSAVNIAQDLSVDLIVVATEHGKSVKSVRKYFPRAQILALTRSTKTAQHLCLTKGVTTSHVEPFESSDSLYEKAKEKALQYGLAKSGDTIVVVAGALFESTNTVSVQIID</sequence>
<dbReference type="Gene3D" id="3.40.1380.20">
    <property type="entry name" value="Pyruvate kinase, C-terminal domain"/>
    <property type="match status" value="1"/>
</dbReference>
<dbReference type="GO" id="GO:0000287">
    <property type="term" value="F:magnesium ion binding"/>
    <property type="evidence" value="ECO:0007669"/>
    <property type="project" value="InterPro"/>
</dbReference>
<accession>A4BH87</accession>
<dbReference type="InterPro" id="IPR001697">
    <property type="entry name" value="Pyr_Knase"/>
</dbReference>
<feature type="domain" description="Pyruvate kinase C-terminal" evidence="1">
    <location>
        <begin position="10"/>
        <end position="119"/>
    </location>
</feature>
<keyword evidence="2" id="KW-0418">Kinase</keyword>
<dbReference type="HOGENOM" id="CLU_015439_4_3_6"/>
<protein>
    <submittedName>
        <fullName evidence="2">Pyruvate kinase</fullName>
        <ecNumber evidence="2">2.7.1.40</ecNumber>
    </submittedName>
</protein>
<gene>
    <name evidence="2" type="ORF">MED297_17622</name>
</gene>
<organism evidence="2 3">
    <name type="scientific">Reinekea blandensis MED297</name>
    <dbReference type="NCBI Taxonomy" id="314283"/>
    <lineage>
        <taxon>Bacteria</taxon>
        <taxon>Pseudomonadati</taxon>
        <taxon>Pseudomonadota</taxon>
        <taxon>Gammaproteobacteria</taxon>
        <taxon>Oceanospirillales</taxon>
        <taxon>Saccharospirillaceae</taxon>
        <taxon>Reinekea</taxon>
    </lineage>
</organism>
<dbReference type="EC" id="2.7.1.40" evidence="2"/>
<proteinExistence type="predicted"/>
<dbReference type="Proteomes" id="UP000005953">
    <property type="component" value="Unassembled WGS sequence"/>
</dbReference>
<dbReference type="GO" id="GO:0030955">
    <property type="term" value="F:potassium ion binding"/>
    <property type="evidence" value="ECO:0007669"/>
    <property type="project" value="InterPro"/>
</dbReference>
<dbReference type="AlphaFoldDB" id="A4BH87"/>
<dbReference type="Pfam" id="PF02887">
    <property type="entry name" value="PK_C"/>
    <property type="match status" value="1"/>
</dbReference>
<keyword evidence="3" id="KW-1185">Reference proteome</keyword>
<reference evidence="2 3" key="1">
    <citation type="submission" date="2006-02" db="EMBL/GenBank/DDBJ databases">
        <authorList>
            <person name="Pinhassi J."/>
            <person name="Pedros-Alio C."/>
            <person name="Ferriera S."/>
            <person name="Johnson J."/>
            <person name="Kravitz S."/>
            <person name="Halpern A."/>
            <person name="Remington K."/>
            <person name="Beeson K."/>
            <person name="Tran B."/>
            <person name="Rogers Y.-H."/>
            <person name="Friedman R."/>
            <person name="Venter J.C."/>
        </authorList>
    </citation>
    <scope>NUCLEOTIDE SEQUENCE [LARGE SCALE GENOMIC DNA]</scope>
    <source>
        <strain evidence="2 3">MED297</strain>
    </source>
</reference>
<evidence type="ECO:0000313" key="3">
    <source>
        <dbReference type="Proteomes" id="UP000005953"/>
    </source>
</evidence>
<dbReference type="InterPro" id="IPR036918">
    <property type="entry name" value="Pyrv_Knase_C_sf"/>
</dbReference>
<evidence type="ECO:0000259" key="1">
    <source>
        <dbReference type="Pfam" id="PF02887"/>
    </source>
</evidence>
<keyword evidence="2" id="KW-0670">Pyruvate</keyword>
<name>A4BH87_9GAMM</name>
<dbReference type="STRING" id="314283.MED297_17622"/>
<dbReference type="SUPFAM" id="SSF52935">
    <property type="entry name" value="PK C-terminal domain-like"/>
    <property type="match status" value="1"/>
</dbReference>
<comment type="caution">
    <text evidence="2">The sequence shown here is derived from an EMBL/GenBank/DDBJ whole genome shotgun (WGS) entry which is preliminary data.</text>
</comment>
<dbReference type="GO" id="GO:0004743">
    <property type="term" value="F:pyruvate kinase activity"/>
    <property type="evidence" value="ECO:0007669"/>
    <property type="project" value="UniProtKB-EC"/>
</dbReference>
<dbReference type="GO" id="GO:0016301">
    <property type="term" value="F:kinase activity"/>
    <property type="evidence" value="ECO:0007669"/>
    <property type="project" value="UniProtKB-KW"/>
</dbReference>